<keyword evidence="2" id="KW-0433">Leucine-rich repeat</keyword>
<evidence type="ECO:0000256" key="4">
    <source>
        <dbReference type="ARBA" id="ARBA00022737"/>
    </source>
</evidence>
<dbReference type="InterPro" id="IPR001245">
    <property type="entry name" value="Ser-Thr/Tyr_kinase_cat_dom"/>
</dbReference>
<dbReference type="PANTHER" id="PTHR48056:SF40">
    <property type="entry name" value="LEUCINE-RICH REPEAT RECEPTOR-LIKE TYROSINE-PROTEIN KINASE PXC3"/>
    <property type="match status" value="1"/>
</dbReference>
<dbReference type="Gene3D" id="3.30.200.20">
    <property type="entry name" value="Phosphorylase Kinase, domain 1"/>
    <property type="match status" value="1"/>
</dbReference>
<comment type="subcellular location">
    <subcellularLocation>
        <location evidence="1">Membrane</location>
        <topology evidence="1">Single-pass membrane protein</topology>
    </subcellularLocation>
</comment>
<accession>A0ABR0WNY7</accession>
<reference evidence="10 11" key="1">
    <citation type="journal article" date="2021" name="Comput. Struct. Biotechnol. J.">
        <title>De novo genome assembly of the potent medicinal plant Rehmannia glutinosa using nanopore technology.</title>
        <authorList>
            <person name="Ma L."/>
            <person name="Dong C."/>
            <person name="Song C."/>
            <person name="Wang X."/>
            <person name="Zheng X."/>
            <person name="Niu Y."/>
            <person name="Chen S."/>
            <person name="Feng W."/>
        </authorList>
    </citation>
    <scope>NUCLEOTIDE SEQUENCE [LARGE SCALE GENOMIC DNA]</scope>
    <source>
        <strain evidence="10">DH-2019</strain>
    </source>
</reference>
<keyword evidence="5 8" id="KW-1133">Transmembrane helix</keyword>
<evidence type="ECO:0000256" key="7">
    <source>
        <dbReference type="ARBA" id="ARBA00023180"/>
    </source>
</evidence>
<evidence type="ECO:0000313" key="10">
    <source>
        <dbReference type="EMBL" id="KAK6149152.1"/>
    </source>
</evidence>
<dbReference type="Gene3D" id="3.80.10.10">
    <property type="entry name" value="Ribonuclease Inhibitor"/>
    <property type="match status" value="3"/>
</dbReference>
<dbReference type="Proteomes" id="UP001318860">
    <property type="component" value="Unassembled WGS sequence"/>
</dbReference>
<feature type="transmembrane region" description="Helical" evidence="8">
    <location>
        <begin position="710"/>
        <end position="733"/>
    </location>
</feature>
<keyword evidence="3 8" id="KW-0812">Transmembrane</keyword>
<organism evidence="10 11">
    <name type="scientific">Rehmannia glutinosa</name>
    <name type="common">Chinese foxglove</name>
    <dbReference type="NCBI Taxonomy" id="99300"/>
    <lineage>
        <taxon>Eukaryota</taxon>
        <taxon>Viridiplantae</taxon>
        <taxon>Streptophyta</taxon>
        <taxon>Embryophyta</taxon>
        <taxon>Tracheophyta</taxon>
        <taxon>Spermatophyta</taxon>
        <taxon>Magnoliopsida</taxon>
        <taxon>eudicotyledons</taxon>
        <taxon>Gunneridae</taxon>
        <taxon>Pentapetalae</taxon>
        <taxon>asterids</taxon>
        <taxon>lamiids</taxon>
        <taxon>Lamiales</taxon>
        <taxon>Orobanchaceae</taxon>
        <taxon>Rehmannieae</taxon>
        <taxon>Rehmannia</taxon>
    </lineage>
</organism>
<evidence type="ECO:0000259" key="9">
    <source>
        <dbReference type="PROSITE" id="PS50011"/>
    </source>
</evidence>
<name>A0ABR0WNY7_REHGL</name>
<feature type="domain" description="Protein kinase" evidence="9">
    <location>
        <begin position="782"/>
        <end position="1061"/>
    </location>
</feature>
<protein>
    <recommendedName>
        <fullName evidence="9">Protein kinase domain-containing protein</fullName>
    </recommendedName>
</protein>
<gene>
    <name evidence="10" type="ORF">DH2020_016677</name>
</gene>
<dbReference type="Gene3D" id="1.10.510.10">
    <property type="entry name" value="Transferase(Phosphotransferase) domain 1"/>
    <property type="match status" value="1"/>
</dbReference>
<evidence type="ECO:0000256" key="1">
    <source>
        <dbReference type="ARBA" id="ARBA00004167"/>
    </source>
</evidence>
<comment type="caution">
    <text evidence="10">The sequence shown here is derived from an EMBL/GenBank/DDBJ whole genome shotgun (WGS) entry which is preliminary data.</text>
</comment>
<dbReference type="SUPFAM" id="SSF52058">
    <property type="entry name" value="L domain-like"/>
    <property type="match status" value="2"/>
</dbReference>
<dbReference type="InterPro" id="IPR001611">
    <property type="entry name" value="Leu-rich_rpt"/>
</dbReference>
<dbReference type="SMART" id="SM00369">
    <property type="entry name" value="LRR_TYP"/>
    <property type="match status" value="7"/>
</dbReference>
<dbReference type="Pfam" id="PF07714">
    <property type="entry name" value="PK_Tyr_Ser-Thr"/>
    <property type="match status" value="1"/>
</dbReference>
<dbReference type="PROSITE" id="PS51450">
    <property type="entry name" value="LRR"/>
    <property type="match status" value="1"/>
</dbReference>
<evidence type="ECO:0000256" key="2">
    <source>
        <dbReference type="ARBA" id="ARBA00022614"/>
    </source>
</evidence>
<evidence type="ECO:0000256" key="6">
    <source>
        <dbReference type="ARBA" id="ARBA00023136"/>
    </source>
</evidence>
<dbReference type="Pfam" id="PF00560">
    <property type="entry name" value="LRR_1"/>
    <property type="match status" value="6"/>
</dbReference>
<dbReference type="PROSITE" id="PS50011">
    <property type="entry name" value="PROTEIN_KINASE_DOM"/>
    <property type="match status" value="1"/>
</dbReference>
<dbReference type="EMBL" id="JABTTQ020000009">
    <property type="protein sequence ID" value="KAK6149152.1"/>
    <property type="molecule type" value="Genomic_DNA"/>
</dbReference>
<dbReference type="InterPro" id="IPR000719">
    <property type="entry name" value="Prot_kinase_dom"/>
</dbReference>
<keyword evidence="4" id="KW-0677">Repeat</keyword>
<keyword evidence="7" id="KW-0325">Glycoprotein</keyword>
<dbReference type="Pfam" id="PF23598">
    <property type="entry name" value="LRR_14"/>
    <property type="match status" value="1"/>
</dbReference>
<evidence type="ECO:0000256" key="5">
    <source>
        <dbReference type="ARBA" id="ARBA00022989"/>
    </source>
</evidence>
<evidence type="ECO:0000256" key="8">
    <source>
        <dbReference type="SAM" id="Phobius"/>
    </source>
</evidence>
<keyword evidence="11" id="KW-1185">Reference proteome</keyword>
<dbReference type="InterPro" id="IPR008266">
    <property type="entry name" value="Tyr_kinase_AS"/>
</dbReference>
<dbReference type="InterPro" id="IPR055414">
    <property type="entry name" value="LRR_R13L4/SHOC2-like"/>
</dbReference>
<proteinExistence type="predicted"/>
<dbReference type="InterPro" id="IPR032675">
    <property type="entry name" value="LRR_dom_sf"/>
</dbReference>
<dbReference type="InterPro" id="IPR011009">
    <property type="entry name" value="Kinase-like_dom_sf"/>
</dbReference>
<evidence type="ECO:0000313" key="11">
    <source>
        <dbReference type="Proteomes" id="UP001318860"/>
    </source>
</evidence>
<dbReference type="PROSITE" id="PS00109">
    <property type="entry name" value="PROTEIN_KINASE_TYR"/>
    <property type="match status" value="1"/>
</dbReference>
<dbReference type="InterPro" id="IPR003591">
    <property type="entry name" value="Leu-rich_rpt_typical-subtyp"/>
</dbReference>
<dbReference type="PANTHER" id="PTHR48056">
    <property type="entry name" value="LRR RECEPTOR-LIKE SERINE/THREONINE-PROTEIN KINASE-RELATED"/>
    <property type="match status" value="1"/>
</dbReference>
<evidence type="ECO:0000256" key="3">
    <source>
        <dbReference type="ARBA" id="ARBA00022692"/>
    </source>
</evidence>
<keyword evidence="6 8" id="KW-0472">Membrane</keyword>
<dbReference type="SUPFAM" id="SSF56112">
    <property type="entry name" value="Protein kinase-like (PK-like)"/>
    <property type="match status" value="1"/>
</dbReference>
<dbReference type="InterPro" id="IPR050647">
    <property type="entry name" value="Plant_LRR-RLKs"/>
</dbReference>
<sequence length="1063" mass="116542">MAGWDASELERHPPMGGRAPFWSILAASRHSRQLLPRGLVGYPLSCAQGGAPCVTPLWEMLHLSLMSLLSGGAPCDSPLGKYFMCLSSWEVLPLRKGVLLKSSWRSILRSWTFRFSKAWTWQSSIARCQNETVFSCKACKEKEEVVFRPPGGDGFPVFEEGNYLLAPGRAIVFGPGGNGLSVLRERGCHPKLWTWRSQLVITHLLNDQSTLLAIGKELKLPEWKSREKNSNPCTWAGIFCSSNNSFVERLDLSNHGLQGNITLISELKSLKWLDLSHNNFHGNIPPAFGNLSELEFLDLSFNNFGGSIPSDLGRLKNLRALNLSNNMLIGTIPDELEDLKKLQDLQVFTNRLNGPIPLWVGNLTNLRVFTAYENELSGVIPDKLGLVSELQLLNLHSNKLEGSIPEAIFAMGKLENLVLTQNRLSGYIPESIGKCKGLSSIRIGNNNLIGGIPREIGEITDNNNLSGEIVADFSKCSNLTLLNLASNGFSGTVPPEFGLLNNLQELIVSANNLFGEIPQSILRGKNLSKLDLSNNRFNGTLPEGICNASRLQFLLLGQNSIGGKIPNEIGNCAKLLELQLGSNYLTGNIPPEIGRIKNLQIALNLSSNHLNGQLPAELGRLDKLVSLGVSNNQLSGSIPVALKGMLSLIEVNFSNNQFTGPIPFFVPFQKSPSSSFLGNKGICGEPLNVSCGGLTDSDRNVDHHKVSYRIILAVVGSGFVVFTSVSVVVLLFMTRERLEKGDKDEKTADEQISNKPVIVAGNVFVENLRQAIDFEAVAKAIMKDSNKLSVGTFSAVYRADMPSGVTLSVRKLKSMDKTIVHHKSKMIREVEKMSKLCHDNLMGPIGFVVFEDAMLLLHQYFPNGTLAQFLHDSKEKQDYKPDWPSRLAVAIGVAQGLAFLHHMAIIHLDISSGNVFLDSNFNPLVGEVEISKLLDPSRGTASISAVAGSYGYIAPEYAYTMQVTAPGNVYSYGVVLLEILTTKLPVDETFGEGIDLVNWVHSAPARGETPEQILDPRLSTVSFVWRKEMLAALKVALLCTDTTPAKRPKLKKVVEMLQEITQN</sequence>